<dbReference type="Gene3D" id="3.40.50.1820">
    <property type="entry name" value="alpha/beta hydrolase"/>
    <property type="match status" value="1"/>
</dbReference>
<sequence length="141" mass="15216">MSEAARLMIETMTTSKPGADTSETRHIGNWLDGYAETLPEPPTPELLELQARLGVFQPAFLEHVLIPFTTNEIDLAALGAVSRQLVPVAGIDSRGQLPHRATASLCAKLSLPLHEVPGGHLGPIERPAQFAAAFKALLREF</sequence>
<accession>A0ABP7TAP3</accession>
<gene>
    <name evidence="1" type="ORF">GCM10022247_54640</name>
</gene>
<dbReference type="EMBL" id="BAABAL010000018">
    <property type="protein sequence ID" value="GAA4023375.1"/>
    <property type="molecule type" value="Genomic_DNA"/>
</dbReference>
<evidence type="ECO:0008006" key="3">
    <source>
        <dbReference type="Google" id="ProtNLM"/>
    </source>
</evidence>
<proteinExistence type="predicted"/>
<name>A0ABP7TAP3_9PSEU</name>
<reference evidence="2" key="1">
    <citation type="journal article" date="2019" name="Int. J. Syst. Evol. Microbiol.">
        <title>The Global Catalogue of Microorganisms (GCM) 10K type strain sequencing project: providing services to taxonomists for standard genome sequencing and annotation.</title>
        <authorList>
            <consortium name="The Broad Institute Genomics Platform"/>
            <consortium name="The Broad Institute Genome Sequencing Center for Infectious Disease"/>
            <person name="Wu L."/>
            <person name="Ma J."/>
        </authorList>
    </citation>
    <scope>NUCLEOTIDE SEQUENCE [LARGE SCALE GENOMIC DNA]</scope>
    <source>
        <strain evidence="2">JCM 17342</strain>
    </source>
</reference>
<organism evidence="1 2">
    <name type="scientific">Allokutzneria multivorans</name>
    <dbReference type="NCBI Taxonomy" id="1142134"/>
    <lineage>
        <taxon>Bacteria</taxon>
        <taxon>Bacillati</taxon>
        <taxon>Actinomycetota</taxon>
        <taxon>Actinomycetes</taxon>
        <taxon>Pseudonocardiales</taxon>
        <taxon>Pseudonocardiaceae</taxon>
        <taxon>Allokutzneria</taxon>
    </lineage>
</organism>
<dbReference type="Proteomes" id="UP001501747">
    <property type="component" value="Unassembled WGS sequence"/>
</dbReference>
<comment type="caution">
    <text evidence="1">The sequence shown here is derived from an EMBL/GenBank/DDBJ whole genome shotgun (WGS) entry which is preliminary data.</text>
</comment>
<keyword evidence="2" id="KW-1185">Reference proteome</keyword>
<dbReference type="InterPro" id="IPR029058">
    <property type="entry name" value="AB_hydrolase_fold"/>
</dbReference>
<protein>
    <recommendedName>
        <fullName evidence="3">Alpha/beta hydrolase</fullName>
    </recommendedName>
</protein>
<evidence type="ECO:0000313" key="1">
    <source>
        <dbReference type="EMBL" id="GAA4023375.1"/>
    </source>
</evidence>
<evidence type="ECO:0000313" key="2">
    <source>
        <dbReference type="Proteomes" id="UP001501747"/>
    </source>
</evidence>